<protein>
    <submittedName>
        <fullName evidence="1">Uncharacterized protein</fullName>
    </submittedName>
</protein>
<evidence type="ECO:0000313" key="1">
    <source>
        <dbReference type="EMBL" id="KNC79608.1"/>
    </source>
</evidence>
<sequence>MADFIPIGMQGCNMEGWAHPSEGDRALQYDLDGVLSDTVDWFTDPNVGIPT</sequence>
<dbReference type="AlphaFoldDB" id="A0A0L0FUM0"/>
<name>A0A0L0FUM0_9EUKA</name>
<reference evidence="1 2" key="1">
    <citation type="submission" date="2011-02" db="EMBL/GenBank/DDBJ databases">
        <title>The Genome Sequence of Sphaeroforma arctica JP610.</title>
        <authorList>
            <consortium name="The Broad Institute Genome Sequencing Platform"/>
            <person name="Russ C."/>
            <person name="Cuomo C."/>
            <person name="Young S.K."/>
            <person name="Zeng Q."/>
            <person name="Gargeya S."/>
            <person name="Alvarado L."/>
            <person name="Berlin A."/>
            <person name="Chapman S.B."/>
            <person name="Chen Z."/>
            <person name="Freedman E."/>
            <person name="Gellesch M."/>
            <person name="Goldberg J."/>
            <person name="Griggs A."/>
            <person name="Gujja S."/>
            <person name="Heilman E."/>
            <person name="Heiman D."/>
            <person name="Howarth C."/>
            <person name="Mehta T."/>
            <person name="Neiman D."/>
            <person name="Pearson M."/>
            <person name="Roberts A."/>
            <person name="Saif S."/>
            <person name="Shea T."/>
            <person name="Shenoy N."/>
            <person name="Sisk P."/>
            <person name="Stolte C."/>
            <person name="Sykes S."/>
            <person name="White J."/>
            <person name="Yandava C."/>
            <person name="Burger G."/>
            <person name="Gray M.W."/>
            <person name="Holland P.W.H."/>
            <person name="King N."/>
            <person name="Lang F.B.F."/>
            <person name="Roger A.J."/>
            <person name="Ruiz-Trillo I."/>
            <person name="Haas B."/>
            <person name="Nusbaum C."/>
            <person name="Birren B."/>
        </authorList>
    </citation>
    <scope>NUCLEOTIDE SEQUENCE [LARGE SCALE GENOMIC DNA]</scope>
    <source>
        <strain evidence="1 2">JP610</strain>
    </source>
</reference>
<dbReference type="RefSeq" id="XP_014153510.1">
    <property type="nucleotide sequence ID" value="XM_014298035.1"/>
</dbReference>
<feature type="non-terminal residue" evidence="1">
    <location>
        <position position="51"/>
    </location>
</feature>
<dbReference type="GeneID" id="25908511"/>
<evidence type="ECO:0000313" key="2">
    <source>
        <dbReference type="Proteomes" id="UP000054560"/>
    </source>
</evidence>
<keyword evidence="2" id="KW-1185">Reference proteome</keyword>
<gene>
    <name evidence="1" type="ORF">SARC_08007</name>
</gene>
<dbReference type="Proteomes" id="UP000054560">
    <property type="component" value="Unassembled WGS sequence"/>
</dbReference>
<accession>A0A0L0FUM0</accession>
<dbReference type="EMBL" id="KQ242275">
    <property type="protein sequence ID" value="KNC79608.1"/>
    <property type="molecule type" value="Genomic_DNA"/>
</dbReference>
<proteinExistence type="predicted"/>
<organism evidence="1 2">
    <name type="scientific">Sphaeroforma arctica JP610</name>
    <dbReference type="NCBI Taxonomy" id="667725"/>
    <lineage>
        <taxon>Eukaryota</taxon>
        <taxon>Ichthyosporea</taxon>
        <taxon>Ichthyophonida</taxon>
        <taxon>Sphaeroforma</taxon>
    </lineage>
</organism>